<dbReference type="Gene3D" id="3.40.50.1970">
    <property type="match status" value="1"/>
</dbReference>
<feature type="domain" description="Fe-containing alcohol dehydrogenase-like C-terminal" evidence="3">
    <location>
        <begin position="197"/>
        <end position="378"/>
    </location>
</feature>
<accession>A0A1I0CPD9</accession>
<reference evidence="4 5" key="1">
    <citation type="submission" date="2016-10" db="EMBL/GenBank/DDBJ databases">
        <authorList>
            <person name="de Groot N.N."/>
        </authorList>
    </citation>
    <scope>NUCLEOTIDE SEQUENCE [LARGE SCALE GENOMIC DNA]</scope>
    <source>
        <strain evidence="4 5">DSM 18979</strain>
    </source>
</reference>
<dbReference type="Gene3D" id="1.20.1090.10">
    <property type="entry name" value="Dehydroquinate synthase-like - alpha domain"/>
    <property type="match status" value="1"/>
</dbReference>
<dbReference type="RefSeq" id="WP_090442258.1">
    <property type="nucleotide sequence ID" value="NZ_FOHU01000006.1"/>
</dbReference>
<dbReference type="InterPro" id="IPR056798">
    <property type="entry name" value="ADH_Fe_C"/>
</dbReference>
<name>A0A1I0CPD9_9FIRM</name>
<dbReference type="Proteomes" id="UP000199568">
    <property type="component" value="Unassembled WGS sequence"/>
</dbReference>
<dbReference type="GO" id="GO:0017000">
    <property type="term" value="P:antibiotic biosynthetic process"/>
    <property type="evidence" value="ECO:0007669"/>
    <property type="project" value="InterPro"/>
</dbReference>
<keyword evidence="1" id="KW-0560">Oxidoreductase</keyword>
<evidence type="ECO:0000259" key="2">
    <source>
        <dbReference type="Pfam" id="PF00465"/>
    </source>
</evidence>
<evidence type="ECO:0000256" key="1">
    <source>
        <dbReference type="ARBA" id="ARBA00023002"/>
    </source>
</evidence>
<dbReference type="PANTHER" id="PTHR11496">
    <property type="entry name" value="ALCOHOL DEHYDROGENASE"/>
    <property type="match status" value="1"/>
</dbReference>
<dbReference type="EMBL" id="FOHU01000006">
    <property type="protein sequence ID" value="SET21604.1"/>
    <property type="molecule type" value="Genomic_DNA"/>
</dbReference>
<dbReference type="GO" id="GO:0046872">
    <property type="term" value="F:metal ion binding"/>
    <property type="evidence" value="ECO:0007669"/>
    <property type="project" value="InterPro"/>
</dbReference>
<dbReference type="InterPro" id="IPR035873">
    <property type="entry name" value="PhpC"/>
</dbReference>
<dbReference type="GO" id="GO:0004022">
    <property type="term" value="F:alcohol dehydrogenase (NAD+) activity"/>
    <property type="evidence" value="ECO:0007669"/>
    <property type="project" value="TreeGrafter"/>
</dbReference>
<gene>
    <name evidence="4" type="ORF">SAMN05660297_01701</name>
</gene>
<keyword evidence="5" id="KW-1185">Reference proteome</keyword>
<dbReference type="OrthoDB" id="9804734at2"/>
<feature type="domain" description="Alcohol dehydrogenase iron-type/glycerol dehydrogenase GldA" evidence="2">
    <location>
        <begin position="29"/>
        <end position="184"/>
    </location>
</feature>
<evidence type="ECO:0000313" key="4">
    <source>
        <dbReference type="EMBL" id="SET21604.1"/>
    </source>
</evidence>
<sequence length="380" mass="42289">MNYKSFCNTEIVFSNKEELQEKLLFASAVNVVLVMSESSALRWNMMPFIEKLQDKCQALNGTVTWIKTVAANPIQRDVIKSLQQIGNKKIDLIIAFGGGSSIDLGKAISAFHNTEKNNQYTINEITDSIKNKNYMEGEFIDIIAVPSTAGTGSEVTQWATIWDEDKTGKFSIDHPRLKPKMAMIVPELTVSVPKEMTLSTGLDAMCQAIEAYWSKHTTPVVQEIAYRAIELVIMNLRKAVDKPDDIHVREKLCRASVLAGLAFSQTRTTACHSISYPLTLLYGVPHGLAASITLDAVGQINKDNFPNDQQLFKLFNEYGGIMNWIDMACEGVINMRLSAFGIKEKDIPLIVEDAFTGGRMDNNPVDLSRDDVVNILESVR</sequence>
<dbReference type="SUPFAM" id="SSF56796">
    <property type="entry name" value="Dehydroquinate synthase-like"/>
    <property type="match status" value="1"/>
</dbReference>
<proteinExistence type="predicted"/>
<evidence type="ECO:0000259" key="3">
    <source>
        <dbReference type="Pfam" id="PF25137"/>
    </source>
</evidence>
<dbReference type="InterPro" id="IPR001670">
    <property type="entry name" value="ADH_Fe/GldA"/>
</dbReference>
<dbReference type="Pfam" id="PF25137">
    <property type="entry name" value="ADH_Fe_C"/>
    <property type="match status" value="1"/>
</dbReference>
<dbReference type="AlphaFoldDB" id="A0A1I0CPD9"/>
<dbReference type="STRING" id="426128.SAMN05660297_01701"/>
<dbReference type="CDD" id="cd08182">
    <property type="entry name" value="HEPD"/>
    <property type="match status" value="1"/>
</dbReference>
<protein>
    <submittedName>
        <fullName evidence="4">Alcohol dehydrogenase</fullName>
    </submittedName>
</protein>
<organism evidence="4 5">
    <name type="scientific">Natronincola peptidivorans</name>
    <dbReference type="NCBI Taxonomy" id="426128"/>
    <lineage>
        <taxon>Bacteria</taxon>
        <taxon>Bacillati</taxon>
        <taxon>Bacillota</taxon>
        <taxon>Clostridia</taxon>
        <taxon>Peptostreptococcales</taxon>
        <taxon>Natronincolaceae</taxon>
        <taxon>Natronincola</taxon>
    </lineage>
</organism>
<dbReference type="Pfam" id="PF00465">
    <property type="entry name" value="Fe-ADH"/>
    <property type="match status" value="1"/>
</dbReference>
<dbReference type="InterPro" id="IPR039697">
    <property type="entry name" value="Alcohol_dehydrogenase_Fe"/>
</dbReference>
<evidence type="ECO:0000313" key="5">
    <source>
        <dbReference type="Proteomes" id="UP000199568"/>
    </source>
</evidence>
<dbReference type="PANTHER" id="PTHR11496:SF103">
    <property type="entry name" value="DEHYDROGENASE, PUTATIVE-RELATED"/>
    <property type="match status" value="1"/>
</dbReference>
<dbReference type="FunFam" id="3.40.50.1970:FF:000003">
    <property type="entry name" value="Alcohol dehydrogenase, iron-containing"/>
    <property type="match status" value="1"/>
</dbReference>